<feature type="region of interest" description="Disordered" evidence="4">
    <location>
        <begin position="201"/>
        <end position="227"/>
    </location>
</feature>
<evidence type="ECO:0000256" key="2">
    <source>
        <dbReference type="ARBA" id="ARBA00023125"/>
    </source>
</evidence>
<dbReference type="InterPro" id="IPR001845">
    <property type="entry name" value="HTH_ArsR_DNA-bd_dom"/>
</dbReference>
<keyword evidence="2" id="KW-0238">DNA-binding</keyword>
<proteinExistence type="predicted"/>
<feature type="domain" description="HTH arsR-type" evidence="5">
    <location>
        <begin position="48"/>
        <end position="128"/>
    </location>
</feature>
<sequence>MGTRIVDGTPARPGGHSDYLDRMATNPAAESATSASPGNEPRLINEASVMRAMAHPARMTILEHLGSDGPSTATECAELVGLSPSATSYHLRALARAGLIEEAPGRGDARERVWRSTVAAGGYTVMADRDAAPDVKAAENELIESFLSWENIRVRQYLARRAEEPAEWWDQAAFREIAMILTADELREVTDAVFDLLTKYRKRDRPDPPPGSRSVSAVFRTFPTDKP</sequence>
<dbReference type="AlphaFoldDB" id="A0A8J3VPI1"/>
<dbReference type="InterPro" id="IPR036390">
    <property type="entry name" value="WH_DNA-bd_sf"/>
</dbReference>
<dbReference type="GO" id="GO:0003700">
    <property type="term" value="F:DNA-binding transcription factor activity"/>
    <property type="evidence" value="ECO:0007669"/>
    <property type="project" value="InterPro"/>
</dbReference>
<dbReference type="PANTHER" id="PTHR33154">
    <property type="entry name" value="TRANSCRIPTIONAL REGULATOR, ARSR FAMILY"/>
    <property type="match status" value="1"/>
</dbReference>
<dbReference type="InterPro" id="IPR011991">
    <property type="entry name" value="ArsR-like_HTH"/>
</dbReference>
<evidence type="ECO:0000313" key="6">
    <source>
        <dbReference type="EMBL" id="GIH13436.1"/>
    </source>
</evidence>
<dbReference type="GO" id="GO:0003677">
    <property type="term" value="F:DNA binding"/>
    <property type="evidence" value="ECO:0007669"/>
    <property type="project" value="UniProtKB-KW"/>
</dbReference>
<dbReference type="EMBL" id="BONZ01000014">
    <property type="protein sequence ID" value="GIH13436.1"/>
    <property type="molecule type" value="Genomic_DNA"/>
</dbReference>
<dbReference type="Pfam" id="PF12840">
    <property type="entry name" value="HTH_20"/>
    <property type="match status" value="1"/>
</dbReference>
<accession>A0A8J3VPI1</accession>
<evidence type="ECO:0000259" key="5">
    <source>
        <dbReference type="SMART" id="SM00418"/>
    </source>
</evidence>
<feature type="region of interest" description="Disordered" evidence="4">
    <location>
        <begin position="1"/>
        <end position="22"/>
    </location>
</feature>
<protein>
    <submittedName>
        <fullName evidence="6">Transcriptional regulator</fullName>
    </submittedName>
</protein>
<dbReference type="CDD" id="cd00090">
    <property type="entry name" value="HTH_ARSR"/>
    <property type="match status" value="1"/>
</dbReference>
<keyword evidence="7" id="KW-1185">Reference proteome</keyword>
<dbReference type="SMART" id="SM00418">
    <property type="entry name" value="HTH_ARSR"/>
    <property type="match status" value="1"/>
</dbReference>
<comment type="caution">
    <text evidence="6">The sequence shown here is derived from an EMBL/GenBank/DDBJ whole genome shotgun (WGS) entry which is preliminary data.</text>
</comment>
<name>A0A8J3VPI1_9ACTN</name>
<evidence type="ECO:0000256" key="4">
    <source>
        <dbReference type="SAM" id="MobiDB-lite"/>
    </source>
</evidence>
<dbReference type="Gene3D" id="1.10.10.10">
    <property type="entry name" value="Winged helix-like DNA-binding domain superfamily/Winged helix DNA-binding domain"/>
    <property type="match status" value="1"/>
</dbReference>
<evidence type="ECO:0000313" key="7">
    <source>
        <dbReference type="Proteomes" id="UP000642748"/>
    </source>
</evidence>
<evidence type="ECO:0000256" key="3">
    <source>
        <dbReference type="ARBA" id="ARBA00023163"/>
    </source>
</evidence>
<gene>
    <name evidence="6" type="ORF">Raf01_16080</name>
</gene>
<dbReference type="PANTHER" id="PTHR33154:SF15">
    <property type="entry name" value="REGULATORY PROTEIN ARSR"/>
    <property type="match status" value="1"/>
</dbReference>
<keyword evidence="1" id="KW-0805">Transcription regulation</keyword>
<evidence type="ECO:0000256" key="1">
    <source>
        <dbReference type="ARBA" id="ARBA00023015"/>
    </source>
</evidence>
<dbReference type="InterPro" id="IPR051081">
    <property type="entry name" value="HTH_MetalResp_TranReg"/>
</dbReference>
<keyword evidence="3" id="KW-0804">Transcription</keyword>
<dbReference type="SUPFAM" id="SSF46785">
    <property type="entry name" value="Winged helix' DNA-binding domain"/>
    <property type="match status" value="1"/>
</dbReference>
<dbReference type="InterPro" id="IPR036388">
    <property type="entry name" value="WH-like_DNA-bd_sf"/>
</dbReference>
<dbReference type="Proteomes" id="UP000642748">
    <property type="component" value="Unassembled WGS sequence"/>
</dbReference>
<organism evidence="6 7">
    <name type="scientific">Rugosimonospora africana</name>
    <dbReference type="NCBI Taxonomy" id="556532"/>
    <lineage>
        <taxon>Bacteria</taxon>
        <taxon>Bacillati</taxon>
        <taxon>Actinomycetota</taxon>
        <taxon>Actinomycetes</taxon>
        <taxon>Micromonosporales</taxon>
        <taxon>Micromonosporaceae</taxon>
        <taxon>Rugosimonospora</taxon>
    </lineage>
</organism>
<reference evidence="6" key="1">
    <citation type="submission" date="2021-01" db="EMBL/GenBank/DDBJ databases">
        <title>Whole genome shotgun sequence of Rugosimonospora africana NBRC 104875.</title>
        <authorList>
            <person name="Komaki H."/>
            <person name="Tamura T."/>
        </authorList>
    </citation>
    <scope>NUCLEOTIDE SEQUENCE</scope>
    <source>
        <strain evidence="6">NBRC 104875</strain>
    </source>
</reference>